<dbReference type="AlphaFoldDB" id="A0A9D2HF39"/>
<accession>A0A9D2HF39</accession>
<keyword evidence="2" id="KW-0004">4Fe-4S</keyword>
<dbReference type="SFLD" id="SFLDS00029">
    <property type="entry name" value="Radical_SAM"/>
    <property type="match status" value="1"/>
</dbReference>
<dbReference type="Proteomes" id="UP000824225">
    <property type="component" value="Unassembled WGS sequence"/>
</dbReference>
<evidence type="ECO:0000256" key="4">
    <source>
        <dbReference type="ARBA" id="ARBA00022723"/>
    </source>
</evidence>
<gene>
    <name evidence="8" type="ORF">H9962_09165</name>
</gene>
<keyword evidence="5" id="KW-0408">Iron</keyword>
<evidence type="ECO:0000259" key="7">
    <source>
        <dbReference type="PROSITE" id="PS51918"/>
    </source>
</evidence>
<keyword evidence="6" id="KW-0411">Iron-sulfur</keyword>
<feature type="domain" description="Radical SAM core" evidence="7">
    <location>
        <begin position="27"/>
        <end position="255"/>
    </location>
</feature>
<keyword evidence="4" id="KW-0479">Metal-binding</keyword>
<dbReference type="EMBL" id="DXAN01000028">
    <property type="protein sequence ID" value="HJA09339.1"/>
    <property type="molecule type" value="Genomic_DNA"/>
</dbReference>
<dbReference type="Pfam" id="PF04055">
    <property type="entry name" value="Radical_SAM"/>
    <property type="match status" value="1"/>
</dbReference>
<dbReference type="SFLD" id="SFLDG01067">
    <property type="entry name" value="SPASM/twitch_domain_containing"/>
    <property type="match status" value="1"/>
</dbReference>
<dbReference type="CDD" id="cd01335">
    <property type="entry name" value="Radical_SAM"/>
    <property type="match status" value="1"/>
</dbReference>
<keyword evidence="3" id="KW-0949">S-adenosyl-L-methionine</keyword>
<dbReference type="Gene3D" id="3.20.20.70">
    <property type="entry name" value="Aldolase class I"/>
    <property type="match status" value="1"/>
</dbReference>
<organism evidence="8 9">
    <name type="scientific">Candidatus Mailhella merdigallinarum</name>
    <dbReference type="NCBI Taxonomy" id="2838658"/>
    <lineage>
        <taxon>Bacteria</taxon>
        <taxon>Pseudomonadati</taxon>
        <taxon>Thermodesulfobacteriota</taxon>
        <taxon>Desulfovibrionia</taxon>
        <taxon>Desulfovibrionales</taxon>
        <taxon>Desulfovibrionaceae</taxon>
        <taxon>Mailhella</taxon>
    </lineage>
</organism>
<dbReference type="PROSITE" id="PS51918">
    <property type="entry name" value="RADICAL_SAM"/>
    <property type="match status" value="1"/>
</dbReference>
<proteinExistence type="predicted"/>
<dbReference type="GO" id="GO:0046872">
    <property type="term" value="F:metal ion binding"/>
    <property type="evidence" value="ECO:0007669"/>
    <property type="project" value="UniProtKB-KW"/>
</dbReference>
<dbReference type="PANTHER" id="PTHR11228:SF7">
    <property type="entry name" value="PQQA PEPTIDE CYCLASE"/>
    <property type="match status" value="1"/>
</dbReference>
<dbReference type="PANTHER" id="PTHR11228">
    <property type="entry name" value="RADICAL SAM DOMAIN PROTEIN"/>
    <property type="match status" value="1"/>
</dbReference>
<protein>
    <submittedName>
        <fullName evidence="8">Radical SAM protein</fullName>
    </submittedName>
</protein>
<dbReference type="InterPro" id="IPR050377">
    <property type="entry name" value="Radical_SAM_PqqE_MftC-like"/>
</dbReference>
<comment type="cofactor">
    <cofactor evidence="1">
        <name>[4Fe-4S] cluster</name>
        <dbReference type="ChEBI" id="CHEBI:49883"/>
    </cofactor>
</comment>
<dbReference type="InterPro" id="IPR034391">
    <property type="entry name" value="AdoMet-like_SPASM_containing"/>
</dbReference>
<dbReference type="GO" id="GO:0003824">
    <property type="term" value="F:catalytic activity"/>
    <property type="evidence" value="ECO:0007669"/>
    <property type="project" value="InterPro"/>
</dbReference>
<comment type="caution">
    <text evidence="8">The sequence shown here is derived from an EMBL/GenBank/DDBJ whole genome shotgun (WGS) entry which is preliminary data.</text>
</comment>
<sequence>MSGRPDPLDKPAFRPGLWRELRDAFLSPPRPLSCVQMEVTSACSGRCIYCPHTTLAGVWRSRAMSAEVVAALWPLLRRSLRAHLQGWGEPLLHPRFFDFAAFARRAGCRVSTTTCGLGMDEDTAVRLVSGGLDVVAFSLAGTDPASNGVRAGVPFARTVEAIRTLQRIRKARGGVHMEIHIAYLLLADRVEAVTRLPELMDELDVHAAVISTLDYIAAPGQEALAFTPPITPEADLRAARALLEDAAVRARAAGRGFHYALPGPVPLPVCRENAAHTVYVDADGTLSPCVYLNVPAAVPPGHPGDRRQTFGSVLDRDAWELWNDPAYADYRARLSAADPPLACRACPKRYEENGRN</sequence>
<evidence type="ECO:0000256" key="5">
    <source>
        <dbReference type="ARBA" id="ARBA00023004"/>
    </source>
</evidence>
<dbReference type="Pfam" id="PF13186">
    <property type="entry name" value="SPASM"/>
    <property type="match status" value="1"/>
</dbReference>
<dbReference type="SFLD" id="SFLDG01387">
    <property type="entry name" value="BtrN-like_SPASM_domain_contain"/>
    <property type="match status" value="1"/>
</dbReference>
<dbReference type="GO" id="GO:0051536">
    <property type="term" value="F:iron-sulfur cluster binding"/>
    <property type="evidence" value="ECO:0007669"/>
    <property type="project" value="UniProtKB-KW"/>
</dbReference>
<evidence type="ECO:0000256" key="1">
    <source>
        <dbReference type="ARBA" id="ARBA00001966"/>
    </source>
</evidence>
<evidence type="ECO:0000256" key="6">
    <source>
        <dbReference type="ARBA" id="ARBA00023014"/>
    </source>
</evidence>
<name>A0A9D2HF39_9BACT</name>
<dbReference type="InterPro" id="IPR023885">
    <property type="entry name" value="4Fe4S-binding_SPASM_dom"/>
</dbReference>
<dbReference type="InterPro" id="IPR058240">
    <property type="entry name" value="rSAM_sf"/>
</dbReference>
<evidence type="ECO:0000313" key="9">
    <source>
        <dbReference type="Proteomes" id="UP000824225"/>
    </source>
</evidence>
<dbReference type="SUPFAM" id="SSF102114">
    <property type="entry name" value="Radical SAM enzymes"/>
    <property type="match status" value="1"/>
</dbReference>
<reference evidence="8" key="2">
    <citation type="submission" date="2021-04" db="EMBL/GenBank/DDBJ databases">
        <authorList>
            <person name="Gilroy R."/>
        </authorList>
    </citation>
    <scope>NUCLEOTIDE SEQUENCE</scope>
    <source>
        <strain evidence="8">CHK186-16707</strain>
    </source>
</reference>
<dbReference type="InterPro" id="IPR007197">
    <property type="entry name" value="rSAM"/>
</dbReference>
<evidence type="ECO:0000256" key="2">
    <source>
        <dbReference type="ARBA" id="ARBA00022485"/>
    </source>
</evidence>
<evidence type="ECO:0000313" key="8">
    <source>
        <dbReference type="EMBL" id="HJA09339.1"/>
    </source>
</evidence>
<dbReference type="InterPro" id="IPR013785">
    <property type="entry name" value="Aldolase_TIM"/>
</dbReference>
<reference evidence="8" key="1">
    <citation type="journal article" date="2021" name="PeerJ">
        <title>Extensive microbial diversity within the chicken gut microbiome revealed by metagenomics and culture.</title>
        <authorList>
            <person name="Gilroy R."/>
            <person name="Ravi A."/>
            <person name="Getino M."/>
            <person name="Pursley I."/>
            <person name="Horton D.L."/>
            <person name="Alikhan N.F."/>
            <person name="Baker D."/>
            <person name="Gharbi K."/>
            <person name="Hall N."/>
            <person name="Watson M."/>
            <person name="Adriaenssens E.M."/>
            <person name="Foster-Nyarko E."/>
            <person name="Jarju S."/>
            <person name="Secka A."/>
            <person name="Antonio M."/>
            <person name="Oren A."/>
            <person name="Chaudhuri R.R."/>
            <person name="La Ragione R."/>
            <person name="Hildebrand F."/>
            <person name="Pallen M.J."/>
        </authorList>
    </citation>
    <scope>NUCLEOTIDE SEQUENCE</scope>
    <source>
        <strain evidence="8">CHK186-16707</strain>
    </source>
</reference>
<evidence type="ECO:0000256" key="3">
    <source>
        <dbReference type="ARBA" id="ARBA00022691"/>
    </source>
</evidence>